<dbReference type="AlphaFoldDB" id="A0A1C3UK16"/>
<gene>
    <name evidence="5" type="ORF">GA0061103_2346</name>
</gene>
<evidence type="ECO:0000313" key="5">
    <source>
        <dbReference type="EMBL" id="SCB15798.1"/>
    </source>
</evidence>
<dbReference type="Gene3D" id="3.40.50.2300">
    <property type="match status" value="2"/>
</dbReference>
<protein>
    <submittedName>
        <fullName evidence="5">Transcriptional regulator, LacI family</fullName>
    </submittedName>
</protein>
<keyword evidence="6" id="KW-1185">Reference proteome</keyword>
<dbReference type="GO" id="GO:0003700">
    <property type="term" value="F:DNA-binding transcription factor activity"/>
    <property type="evidence" value="ECO:0007669"/>
    <property type="project" value="TreeGrafter"/>
</dbReference>
<dbReference type="EMBL" id="FMAG01000001">
    <property type="protein sequence ID" value="SCB15798.1"/>
    <property type="molecule type" value="Genomic_DNA"/>
</dbReference>
<accession>A0A1C3UK16</accession>
<dbReference type="SUPFAM" id="SSF53822">
    <property type="entry name" value="Periplasmic binding protein-like I"/>
    <property type="match status" value="1"/>
</dbReference>
<dbReference type="PANTHER" id="PTHR30146">
    <property type="entry name" value="LACI-RELATED TRANSCRIPTIONAL REPRESSOR"/>
    <property type="match status" value="1"/>
</dbReference>
<proteinExistence type="predicted"/>
<keyword evidence="1" id="KW-0805">Transcription regulation</keyword>
<evidence type="ECO:0000313" key="6">
    <source>
        <dbReference type="Proteomes" id="UP000199101"/>
    </source>
</evidence>
<organism evidence="5 6">
    <name type="scientific">Rhizobium multihospitium</name>
    <dbReference type="NCBI Taxonomy" id="410764"/>
    <lineage>
        <taxon>Bacteria</taxon>
        <taxon>Pseudomonadati</taxon>
        <taxon>Pseudomonadota</taxon>
        <taxon>Alphaproteobacteria</taxon>
        <taxon>Hyphomicrobiales</taxon>
        <taxon>Rhizobiaceae</taxon>
        <taxon>Rhizobium/Agrobacterium group</taxon>
        <taxon>Rhizobium</taxon>
    </lineage>
</organism>
<reference evidence="6" key="1">
    <citation type="submission" date="2016-08" db="EMBL/GenBank/DDBJ databases">
        <authorList>
            <person name="Varghese N."/>
            <person name="Submissions Spin"/>
        </authorList>
    </citation>
    <scope>NUCLEOTIDE SEQUENCE [LARGE SCALE GENOMIC DNA]</scope>
    <source>
        <strain evidence="6">HAMBI 2975</strain>
    </source>
</reference>
<evidence type="ECO:0000259" key="4">
    <source>
        <dbReference type="PROSITE" id="PS50932"/>
    </source>
</evidence>
<dbReference type="STRING" id="410764.GA0061103_2346"/>
<dbReference type="Proteomes" id="UP000199101">
    <property type="component" value="Unassembled WGS sequence"/>
</dbReference>
<dbReference type="Gene3D" id="1.10.260.40">
    <property type="entry name" value="lambda repressor-like DNA-binding domains"/>
    <property type="match status" value="1"/>
</dbReference>
<sequence length="342" mass="37908">MRRTRIEDIAKEAKVSKATVDRVIHKRGFVREETVRRVAEAAHKLAYYASGLIDRQLTAPLARVRFGFLLIKEKQEFYQSFSKELTRAVADRQDFRGEVTIRYSPSQSPADFAAIMQELATHTDAIACTAVNHGIVNEAAQSLRRNGVPVFALLNDFGHGARQTYIGLDNHKAGCLAAWMIATASRQSGKVAIFLGSNRWQGHELKEAGFRSYLRQLRPDLDILEPVINLETRKLTHETSIALLERHPDLRGVYVAGGGMEGAIAALREMRAPGEVALIVNELTSVSRAALSDGYATMVIGTPLAQLCRDTVELMARSVLQSHVQIPDAHFLEPQLFLPPSI</sequence>
<dbReference type="InterPro" id="IPR028082">
    <property type="entry name" value="Peripla_BP_I"/>
</dbReference>
<dbReference type="RefSeq" id="WP_092708262.1">
    <property type="nucleotide sequence ID" value="NZ_FMAG01000001.1"/>
</dbReference>
<dbReference type="InterPro" id="IPR010982">
    <property type="entry name" value="Lambda_DNA-bd_dom_sf"/>
</dbReference>
<dbReference type="CDD" id="cd01392">
    <property type="entry name" value="HTH_LacI"/>
    <property type="match status" value="1"/>
</dbReference>
<dbReference type="InterPro" id="IPR000843">
    <property type="entry name" value="HTH_LacI"/>
</dbReference>
<dbReference type="OrthoDB" id="9805774at2"/>
<dbReference type="InterPro" id="IPR025997">
    <property type="entry name" value="SBP_2_dom"/>
</dbReference>
<dbReference type="Pfam" id="PF00356">
    <property type="entry name" value="LacI"/>
    <property type="match status" value="1"/>
</dbReference>
<evidence type="ECO:0000256" key="2">
    <source>
        <dbReference type="ARBA" id="ARBA00023125"/>
    </source>
</evidence>
<evidence type="ECO:0000256" key="3">
    <source>
        <dbReference type="ARBA" id="ARBA00023163"/>
    </source>
</evidence>
<dbReference type="Pfam" id="PF13407">
    <property type="entry name" value="Peripla_BP_4"/>
    <property type="match status" value="1"/>
</dbReference>
<dbReference type="PANTHER" id="PTHR30146:SF152">
    <property type="entry name" value="TRANSCRIPTIONAL REGULATORY PROTEIN"/>
    <property type="match status" value="1"/>
</dbReference>
<keyword evidence="3" id="KW-0804">Transcription</keyword>
<dbReference type="SUPFAM" id="SSF47413">
    <property type="entry name" value="lambda repressor-like DNA-binding domains"/>
    <property type="match status" value="1"/>
</dbReference>
<dbReference type="SMART" id="SM00354">
    <property type="entry name" value="HTH_LACI"/>
    <property type="match status" value="1"/>
</dbReference>
<dbReference type="PROSITE" id="PS50932">
    <property type="entry name" value="HTH_LACI_2"/>
    <property type="match status" value="1"/>
</dbReference>
<keyword evidence="2" id="KW-0238">DNA-binding</keyword>
<name>A0A1C3UK16_9HYPH</name>
<evidence type="ECO:0000256" key="1">
    <source>
        <dbReference type="ARBA" id="ARBA00023015"/>
    </source>
</evidence>
<feature type="domain" description="HTH lacI-type" evidence="4">
    <location>
        <begin position="4"/>
        <end position="47"/>
    </location>
</feature>
<dbReference type="CDD" id="cd06307">
    <property type="entry name" value="PBP1_sugar_binding"/>
    <property type="match status" value="1"/>
</dbReference>
<dbReference type="GO" id="GO:0000976">
    <property type="term" value="F:transcription cis-regulatory region binding"/>
    <property type="evidence" value="ECO:0007669"/>
    <property type="project" value="TreeGrafter"/>
</dbReference>
<dbReference type="PROSITE" id="PS00356">
    <property type="entry name" value="HTH_LACI_1"/>
    <property type="match status" value="1"/>
</dbReference>